<dbReference type="OrthoDB" id="6428282at2759"/>
<protein>
    <recommendedName>
        <fullName evidence="2">Egal-1 winged helix domain-containing protein</fullName>
    </recommendedName>
</protein>
<keyword evidence="4" id="KW-1185">Reference proteome</keyword>
<reference evidence="3 4" key="1">
    <citation type="submission" date="2013-11" db="EMBL/GenBank/DDBJ databases">
        <title>Genome sequencing of Stegodyphus mimosarum.</title>
        <authorList>
            <person name="Bechsgaard J."/>
        </authorList>
    </citation>
    <scope>NUCLEOTIDE SEQUENCE [LARGE SCALE GENOMIC DNA]</scope>
</reference>
<dbReference type="OMA" id="HGIVTIN"/>
<gene>
    <name evidence="3" type="ORF">X975_05048</name>
</gene>
<feature type="domain" description="Egal-1 winged helix" evidence="2">
    <location>
        <begin position="15"/>
        <end position="81"/>
    </location>
</feature>
<evidence type="ECO:0000256" key="1">
    <source>
        <dbReference type="SAM" id="MobiDB-lite"/>
    </source>
</evidence>
<dbReference type="InterPro" id="IPR056589">
    <property type="entry name" value="WH_Egal-1"/>
</dbReference>
<dbReference type="Proteomes" id="UP000054359">
    <property type="component" value="Unassembled WGS sequence"/>
</dbReference>
<proteinExistence type="predicted"/>
<feature type="compositionally biased region" description="Polar residues" evidence="1">
    <location>
        <begin position="478"/>
        <end position="488"/>
    </location>
</feature>
<dbReference type="Pfam" id="PF23713">
    <property type="entry name" value="WHD_Egal"/>
    <property type="match status" value="1"/>
</dbReference>
<organism evidence="3 4">
    <name type="scientific">Stegodyphus mimosarum</name>
    <name type="common">African social velvet spider</name>
    <dbReference type="NCBI Taxonomy" id="407821"/>
    <lineage>
        <taxon>Eukaryota</taxon>
        <taxon>Metazoa</taxon>
        <taxon>Ecdysozoa</taxon>
        <taxon>Arthropoda</taxon>
        <taxon>Chelicerata</taxon>
        <taxon>Arachnida</taxon>
        <taxon>Araneae</taxon>
        <taxon>Araneomorphae</taxon>
        <taxon>Entelegynae</taxon>
        <taxon>Eresoidea</taxon>
        <taxon>Eresidae</taxon>
        <taxon>Stegodyphus</taxon>
    </lineage>
</organism>
<evidence type="ECO:0000259" key="2">
    <source>
        <dbReference type="Pfam" id="PF23713"/>
    </source>
</evidence>
<evidence type="ECO:0000313" key="3">
    <source>
        <dbReference type="EMBL" id="KFM58713.1"/>
    </source>
</evidence>
<sequence>MSEKSLSSLKSVEEEYADFIKERIQKSGGSIQFQHLTGHLSQLDFRVRESVGTSKSELMKFIRKHKNLFSIDEHGIVTINSSSTSLQKEKSKNCSYDSSSESGGSLPSNINSGEGIVVKIFPMYGFISAQKPIKTSIYFVPANFNDKEKTLLTDFSGLFIGRKVCFQAVKGNQNFECKYRATSVWFAPVSDDEEKPTIPNTRKKRETGLYDGNFLDGFGEIQKIFPSVGFIIIDGDIKNTVFFHRLNVCKFKNVMDLTKVLKEGDSVSFKAIRSTKKDARARWEATQVWLKKERSTKLKNGDLDSDLDDTLDIESRKSSTRNRSLKKENSDVKKNKTTPQMIKNTAGKISPNNKGTVITFGKNLEELVDADSSLFYVHGNQVTDVCWEFSDGQDVYFDAVEIKSAPYWKAVLVWVGEKPDVVLPTCIGDFSAFVDDDDDDLDDIPESGSYTSKTSEISVLSEVSIDSSSKKSEDFKQNQRSSPYDNRQKLANKSFSSEMLKSSTNYSWRSEVSAYSENNFAPFRKSKDLKQKHPLSVSGEKKKHIHAPHSDNEISNYRKYCDSPAILNKSDLVQDELPPTGSEENVENFEKFSYCDDSAVSHSETLNWGDTPYPDEQNSENLNTEVFEDSKHNADSNNYNKENKQQEIPNIKKDVLSVGNKFINAFEAKEGAHNLEENYASIVVESDSLKEPAASESEKKASIKCFQDIDGKITKVYHRYAEMENSLLKKPAAFFWNELYRNGVSVLDHFDDLREVIKIGDIVKFDCFEIVDDFGEFCQKVTVVWSGPKPKIELMTPEQYIIQNSMSVSVVKAKADEKQDEVISESMRLLNKESEAPRKFLSVVYSDEVSSDTEQSILVHSEMNSLKEQASSYHCQENGAYNSRHVSEPKELNYAAAPSSNREQLIETVCEMLEHKSLLSAYSKDTLSIISSDIVNFILNTSLGQASVASSIKSSSISEKGLQTDVEDRPTNFDQTDVRFSDAQRTFMSEKGTQTIITGEIIAQSIFTQ</sequence>
<name>A0A087T0S4_STEMI</name>
<evidence type="ECO:0000313" key="4">
    <source>
        <dbReference type="Proteomes" id="UP000054359"/>
    </source>
</evidence>
<dbReference type="EMBL" id="KK112860">
    <property type="protein sequence ID" value="KFM58713.1"/>
    <property type="molecule type" value="Genomic_DNA"/>
</dbReference>
<dbReference type="AlphaFoldDB" id="A0A087T0S4"/>
<feature type="region of interest" description="Disordered" evidence="1">
    <location>
        <begin position="469"/>
        <end position="488"/>
    </location>
</feature>
<accession>A0A087T0S4</accession>
<feature type="non-terminal residue" evidence="3">
    <location>
        <position position="1009"/>
    </location>
</feature>